<organism evidence="3 4">
    <name type="scientific">Cercopithifilaria johnstoni</name>
    <dbReference type="NCBI Taxonomy" id="2874296"/>
    <lineage>
        <taxon>Eukaryota</taxon>
        <taxon>Metazoa</taxon>
        <taxon>Ecdysozoa</taxon>
        <taxon>Nematoda</taxon>
        <taxon>Chromadorea</taxon>
        <taxon>Rhabditida</taxon>
        <taxon>Spirurina</taxon>
        <taxon>Spiruromorpha</taxon>
        <taxon>Filarioidea</taxon>
        <taxon>Onchocercidae</taxon>
        <taxon>Cercopithifilaria</taxon>
    </lineage>
</organism>
<feature type="transmembrane region" description="Helical" evidence="1">
    <location>
        <begin position="68"/>
        <end position="89"/>
    </location>
</feature>
<name>A0A8J2M920_9BILA</name>
<dbReference type="EMBL" id="CAKAEH010001528">
    <property type="protein sequence ID" value="CAG9537233.1"/>
    <property type="molecule type" value="Genomic_DNA"/>
</dbReference>
<protein>
    <submittedName>
        <fullName evidence="3">Uncharacterized protein</fullName>
    </submittedName>
</protein>
<proteinExistence type="predicted"/>
<keyword evidence="4" id="KW-1185">Reference proteome</keyword>
<comment type="caution">
    <text evidence="3">The sequence shown here is derived from an EMBL/GenBank/DDBJ whole genome shotgun (WGS) entry which is preliminary data.</text>
</comment>
<gene>
    <name evidence="3" type="ORF">CJOHNSTONI_LOCUS7074</name>
</gene>
<accession>A0A8J2M920</accession>
<feature type="signal peptide" evidence="2">
    <location>
        <begin position="1"/>
        <end position="26"/>
    </location>
</feature>
<evidence type="ECO:0000313" key="4">
    <source>
        <dbReference type="Proteomes" id="UP000746747"/>
    </source>
</evidence>
<feature type="chain" id="PRO_5035214638" evidence="2">
    <location>
        <begin position="27"/>
        <end position="120"/>
    </location>
</feature>
<dbReference type="Proteomes" id="UP000746747">
    <property type="component" value="Unassembled WGS sequence"/>
</dbReference>
<evidence type="ECO:0000256" key="1">
    <source>
        <dbReference type="SAM" id="Phobius"/>
    </source>
</evidence>
<sequence length="120" mass="13492">MVPFLIIKYFIALTIIIILSIDKTNAQNFHGVLRSFNGNIAGDNSLNNNANFGRVPAAVQNQAQRPGLLGSGLSAGVGFLAGTLLGSSLSRSNYRSYPRYYPYYVYTPYYYYPYYYYNRG</sequence>
<keyword evidence="1" id="KW-1133">Transmembrane helix</keyword>
<keyword evidence="1" id="KW-0812">Transmembrane</keyword>
<keyword evidence="1" id="KW-0472">Membrane</keyword>
<dbReference type="AlphaFoldDB" id="A0A8J2M920"/>
<keyword evidence="2" id="KW-0732">Signal</keyword>
<reference evidence="3" key="1">
    <citation type="submission" date="2021-09" db="EMBL/GenBank/DDBJ databases">
        <authorList>
            <consortium name="Pathogen Informatics"/>
        </authorList>
    </citation>
    <scope>NUCLEOTIDE SEQUENCE</scope>
</reference>
<evidence type="ECO:0000313" key="3">
    <source>
        <dbReference type="EMBL" id="CAG9537233.1"/>
    </source>
</evidence>
<evidence type="ECO:0000256" key="2">
    <source>
        <dbReference type="SAM" id="SignalP"/>
    </source>
</evidence>